<keyword evidence="2" id="KW-1185">Reference proteome</keyword>
<protein>
    <submittedName>
        <fullName evidence="1">Uncharacterized protein</fullName>
    </submittedName>
</protein>
<dbReference type="Proteomes" id="UP001062846">
    <property type="component" value="Chromosome 3"/>
</dbReference>
<evidence type="ECO:0000313" key="2">
    <source>
        <dbReference type="Proteomes" id="UP001062846"/>
    </source>
</evidence>
<comment type="caution">
    <text evidence="1">The sequence shown here is derived from an EMBL/GenBank/DDBJ whole genome shotgun (WGS) entry which is preliminary data.</text>
</comment>
<name>A0ACC0PFC9_RHOML</name>
<organism evidence="1 2">
    <name type="scientific">Rhododendron molle</name>
    <name type="common">Chinese azalea</name>
    <name type="synonym">Azalea mollis</name>
    <dbReference type="NCBI Taxonomy" id="49168"/>
    <lineage>
        <taxon>Eukaryota</taxon>
        <taxon>Viridiplantae</taxon>
        <taxon>Streptophyta</taxon>
        <taxon>Embryophyta</taxon>
        <taxon>Tracheophyta</taxon>
        <taxon>Spermatophyta</taxon>
        <taxon>Magnoliopsida</taxon>
        <taxon>eudicotyledons</taxon>
        <taxon>Gunneridae</taxon>
        <taxon>Pentapetalae</taxon>
        <taxon>asterids</taxon>
        <taxon>Ericales</taxon>
        <taxon>Ericaceae</taxon>
        <taxon>Ericoideae</taxon>
        <taxon>Rhodoreae</taxon>
        <taxon>Rhododendron</taxon>
    </lineage>
</organism>
<gene>
    <name evidence="1" type="ORF">RHMOL_Rhmol03G0141300</name>
</gene>
<sequence>MSNRTDPTWKYSKKHEDNKFRFTCNFCNKVVTVSVYRVKLHLVGGYPDVTSCPNCPEPVKEEIRAFMCKKKETASSITPLPNFDEMGNDEDEFHVQSKPLLRGLLALLPPAPSSNLRSPRPKGLWMLNSPLT</sequence>
<accession>A0ACC0PFC9</accession>
<evidence type="ECO:0000313" key="1">
    <source>
        <dbReference type="EMBL" id="KAI8563851.1"/>
    </source>
</evidence>
<reference evidence="1" key="1">
    <citation type="submission" date="2022-02" db="EMBL/GenBank/DDBJ databases">
        <title>Plant Genome Project.</title>
        <authorList>
            <person name="Zhang R.-G."/>
        </authorList>
    </citation>
    <scope>NUCLEOTIDE SEQUENCE</scope>
    <source>
        <strain evidence="1">AT1</strain>
    </source>
</reference>
<dbReference type="EMBL" id="CM046390">
    <property type="protein sequence ID" value="KAI8563851.1"/>
    <property type="molecule type" value="Genomic_DNA"/>
</dbReference>
<proteinExistence type="predicted"/>